<keyword evidence="6" id="KW-0812">Transmembrane</keyword>
<dbReference type="InterPro" id="IPR003715">
    <property type="entry name" value="Poly_export_N"/>
</dbReference>
<evidence type="ECO:0000256" key="8">
    <source>
        <dbReference type="ARBA" id="ARBA00023047"/>
    </source>
</evidence>
<evidence type="ECO:0000259" key="16">
    <source>
        <dbReference type="Pfam" id="PF02563"/>
    </source>
</evidence>
<keyword evidence="10" id="KW-0626">Porin</keyword>
<dbReference type="AlphaFoldDB" id="A0A9X2BGT4"/>
<keyword evidence="20" id="KW-1185">Reference proteome</keyword>
<keyword evidence="7 15" id="KW-0732">Signal</keyword>
<comment type="subcellular location">
    <subcellularLocation>
        <location evidence="1">Cell outer membrane</location>
        <topology evidence="1">Multi-pass membrane protein</topology>
    </subcellularLocation>
</comment>
<keyword evidence="4" id="KW-1134">Transmembrane beta strand</keyword>
<dbReference type="PANTHER" id="PTHR33619:SF3">
    <property type="entry name" value="POLYSACCHARIDE EXPORT PROTEIN GFCE-RELATED"/>
    <property type="match status" value="1"/>
</dbReference>
<protein>
    <submittedName>
        <fullName evidence="19">Polysaccharide export protein</fullName>
    </submittedName>
</protein>
<keyword evidence="11" id="KW-0472">Membrane</keyword>
<evidence type="ECO:0000256" key="2">
    <source>
        <dbReference type="ARBA" id="ARBA00009450"/>
    </source>
</evidence>
<dbReference type="GO" id="GO:0006811">
    <property type="term" value="P:monoatomic ion transport"/>
    <property type="evidence" value="ECO:0007669"/>
    <property type="project" value="UniProtKB-KW"/>
</dbReference>
<accession>A0A9X2BGT4</accession>
<feature type="domain" description="SLBB" evidence="18">
    <location>
        <begin position="168"/>
        <end position="246"/>
    </location>
</feature>
<keyword evidence="13" id="KW-0998">Cell outer membrane</keyword>
<dbReference type="GO" id="GO:0015288">
    <property type="term" value="F:porin activity"/>
    <property type="evidence" value="ECO:0007669"/>
    <property type="project" value="UniProtKB-KW"/>
</dbReference>
<evidence type="ECO:0000256" key="13">
    <source>
        <dbReference type="ARBA" id="ARBA00023237"/>
    </source>
</evidence>
<gene>
    <name evidence="19" type="ORF">KP803_07970</name>
</gene>
<dbReference type="InterPro" id="IPR049712">
    <property type="entry name" value="Poly_export"/>
</dbReference>
<dbReference type="Gene3D" id="1.20.5.70">
    <property type="match status" value="1"/>
</dbReference>
<dbReference type="Pfam" id="PF02563">
    <property type="entry name" value="Poly_export"/>
    <property type="match status" value="1"/>
</dbReference>
<organism evidence="19 20">
    <name type="scientific">Vibrio amylolyticus</name>
    <dbReference type="NCBI Taxonomy" id="2847292"/>
    <lineage>
        <taxon>Bacteria</taxon>
        <taxon>Pseudomonadati</taxon>
        <taxon>Pseudomonadota</taxon>
        <taxon>Gammaproteobacteria</taxon>
        <taxon>Vibrionales</taxon>
        <taxon>Vibrionaceae</taxon>
        <taxon>Vibrio</taxon>
    </lineage>
</organism>
<dbReference type="InterPro" id="IPR040716">
    <property type="entry name" value="Wza_C"/>
</dbReference>
<comment type="similarity">
    <text evidence="2">Belongs to the BexD/CtrA/VexA family.</text>
</comment>
<dbReference type="Proteomes" id="UP001139559">
    <property type="component" value="Unassembled WGS sequence"/>
</dbReference>
<keyword evidence="12" id="KW-0564">Palmitate</keyword>
<keyword evidence="9" id="KW-0406">Ion transport</keyword>
<comment type="caution">
    <text evidence="19">The sequence shown here is derived from an EMBL/GenBank/DDBJ whole genome shotgun (WGS) entry which is preliminary data.</text>
</comment>
<evidence type="ECO:0000259" key="17">
    <source>
        <dbReference type="Pfam" id="PF18412"/>
    </source>
</evidence>
<keyword evidence="5" id="KW-0762">Sugar transport</keyword>
<sequence length="379" mass="41217">MLTIKKILISSVVTTMLAGCAAPGSNLSLSDKNIINESEESGLVSQINVHPLTADKVNGFKTPAVISQTNPALDAEISLYEYQIGPGDILNITIWDHPELTIPAGSYRSSTEAGNWVHADGTIFYPYIGLVEVEGKTVTEVREELALRLKAFIESPQVDVNVASFRSQKTYVTGEVNKPGQQPITNVPLTILDAINAAGGMASDADWRNVTLTRNGQTDQLSLYALMQRGDLTQNRLLRPGDIVHVPRNDAQKVFVMGEVNDPQLLKIDRAGMSLTEALSHVGGINELSADATGVFVIRGNATRIDVLGEEQPIADIYQLNIQEASALVIGTEFDLQPYDIVYVTASPMGLWNRVIAQLLPTINGFNNLTEGVNRVHNW</sequence>
<dbReference type="GO" id="GO:0046930">
    <property type="term" value="C:pore complex"/>
    <property type="evidence" value="ECO:0007669"/>
    <property type="project" value="UniProtKB-KW"/>
</dbReference>
<feature type="chain" id="PRO_5040807363" evidence="15">
    <location>
        <begin position="22"/>
        <end position="379"/>
    </location>
</feature>
<evidence type="ECO:0000256" key="11">
    <source>
        <dbReference type="ARBA" id="ARBA00023136"/>
    </source>
</evidence>
<dbReference type="GO" id="GO:0009279">
    <property type="term" value="C:cell outer membrane"/>
    <property type="evidence" value="ECO:0007669"/>
    <property type="project" value="UniProtKB-SubCell"/>
</dbReference>
<evidence type="ECO:0000313" key="19">
    <source>
        <dbReference type="EMBL" id="MCK6263211.1"/>
    </source>
</evidence>
<name>A0A9X2BGT4_9VIBR</name>
<evidence type="ECO:0000256" key="14">
    <source>
        <dbReference type="ARBA" id="ARBA00023288"/>
    </source>
</evidence>
<keyword evidence="8" id="KW-0625">Polysaccharide transport</keyword>
<evidence type="ECO:0000256" key="4">
    <source>
        <dbReference type="ARBA" id="ARBA00022452"/>
    </source>
</evidence>
<evidence type="ECO:0000313" key="20">
    <source>
        <dbReference type="Proteomes" id="UP001139559"/>
    </source>
</evidence>
<evidence type="ECO:0000256" key="10">
    <source>
        <dbReference type="ARBA" id="ARBA00023114"/>
    </source>
</evidence>
<dbReference type="Gene3D" id="3.10.560.10">
    <property type="entry name" value="Outer membrane lipoprotein wza domain like"/>
    <property type="match status" value="2"/>
</dbReference>
<evidence type="ECO:0000256" key="6">
    <source>
        <dbReference type="ARBA" id="ARBA00022692"/>
    </source>
</evidence>
<keyword evidence="3" id="KW-0813">Transport</keyword>
<keyword evidence="14" id="KW-0449">Lipoprotein</keyword>
<evidence type="ECO:0000256" key="1">
    <source>
        <dbReference type="ARBA" id="ARBA00004571"/>
    </source>
</evidence>
<reference evidence="19" key="1">
    <citation type="submission" date="2021-11" db="EMBL/GenBank/DDBJ databases">
        <title>Vibrio ZSDE26 sp. nov. and Vibrio ZSDZ34 sp. nov., isolated from coastal seawater in Qingdao.</title>
        <authorList>
            <person name="Zhang P."/>
        </authorList>
    </citation>
    <scope>NUCLEOTIDE SEQUENCE</scope>
    <source>
        <strain evidence="19">ZSDE26</strain>
    </source>
</reference>
<evidence type="ECO:0000256" key="5">
    <source>
        <dbReference type="ARBA" id="ARBA00022597"/>
    </source>
</evidence>
<dbReference type="Gene3D" id="3.30.1950.10">
    <property type="entry name" value="wza like domain"/>
    <property type="match status" value="1"/>
</dbReference>
<evidence type="ECO:0000259" key="18">
    <source>
        <dbReference type="Pfam" id="PF22461"/>
    </source>
</evidence>
<feature type="domain" description="Polysaccharide export protein N-terminal" evidence="16">
    <location>
        <begin position="80"/>
        <end position="162"/>
    </location>
</feature>
<feature type="domain" description="Outer-membrane lipoprotein Wza C-terminal" evidence="17">
    <location>
        <begin position="352"/>
        <end position="376"/>
    </location>
</feature>
<evidence type="ECO:0000256" key="15">
    <source>
        <dbReference type="SAM" id="SignalP"/>
    </source>
</evidence>
<dbReference type="NCBIfam" id="NF011658">
    <property type="entry name" value="PRK15078.1"/>
    <property type="match status" value="1"/>
</dbReference>
<evidence type="ECO:0000256" key="9">
    <source>
        <dbReference type="ARBA" id="ARBA00023065"/>
    </source>
</evidence>
<dbReference type="Pfam" id="PF18412">
    <property type="entry name" value="Wza_C"/>
    <property type="match status" value="1"/>
</dbReference>
<feature type="domain" description="SLBB" evidence="18">
    <location>
        <begin position="252"/>
        <end position="344"/>
    </location>
</feature>
<feature type="signal peptide" evidence="15">
    <location>
        <begin position="1"/>
        <end position="21"/>
    </location>
</feature>
<dbReference type="Pfam" id="PF22461">
    <property type="entry name" value="SLBB_2"/>
    <property type="match status" value="2"/>
</dbReference>
<dbReference type="PROSITE" id="PS51257">
    <property type="entry name" value="PROKAR_LIPOPROTEIN"/>
    <property type="match status" value="1"/>
</dbReference>
<dbReference type="GO" id="GO:0015159">
    <property type="term" value="F:polysaccharide transmembrane transporter activity"/>
    <property type="evidence" value="ECO:0007669"/>
    <property type="project" value="InterPro"/>
</dbReference>
<evidence type="ECO:0000256" key="12">
    <source>
        <dbReference type="ARBA" id="ARBA00023139"/>
    </source>
</evidence>
<dbReference type="PANTHER" id="PTHR33619">
    <property type="entry name" value="POLYSACCHARIDE EXPORT PROTEIN GFCE-RELATED"/>
    <property type="match status" value="1"/>
</dbReference>
<dbReference type="InterPro" id="IPR054765">
    <property type="entry name" value="SLBB_dom"/>
</dbReference>
<dbReference type="EMBL" id="JAJHVV010000004">
    <property type="protein sequence ID" value="MCK6263211.1"/>
    <property type="molecule type" value="Genomic_DNA"/>
</dbReference>
<evidence type="ECO:0000256" key="7">
    <source>
        <dbReference type="ARBA" id="ARBA00022729"/>
    </source>
</evidence>
<dbReference type="RefSeq" id="WP_248008299.1">
    <property type="nucleotide sequence ID" value="NZ_JAJHVV010000004.1"/>
</dbReference>
<evidence type="ECO:0000256" key="3">
    <source>
        <dbReference type="ARBA" id="ARBA00022448"/>
    </source>
</evidence>
<proteinExistence type="inferred from homology"/>